<dbReference type="EMBL" id="JAIEZQ010000002">
    <property type="protein sequence ID" value="MBY9076231.1"/>
    <property type="molecule type" value="Genomic_DNA"/>
</dbReference>
<comment type="caution">
    <text evidence="3">The sequence shown here is derived from an EMBL/GenBank/DDBJ whole genome shotgun (WGS) entry which is preliminary data.</text>
</comment>
<keyword evidence="1" id="KW-0812">Transmembrane</keyword>
<name>A0ABS7RMG3_9ACTN</name>
<feature type="domain" description="PH" evidence="2">
    <location>
        <begin position="45"/>
        <end position="153"/>
    </location>
</feature>
<evidence type="ECO:0000313" key="3">
    <source>
        <dbReference type="EMBL" id="MBY9076231.1"/>
    </source>
</evidence>
<evidence type="ECO:0000259" key="2">
    <source>
        <dbReference type="Pfam" id="PF25362"/>
    </source>
</evidence>
<dbReference type="Proteomes" id="UP000754710">
    <property type="component" value="Unassembled WGS sequence"/>
</dbReference>
<keyword evidence="1" id="KW-0472">Membrane</keyword>
<dbReference type="InterPro" id="IPR057446">
    <property type="entry name" value="PH_bac"/>
</dbReference>
<feature type="transmembrane region" description="Helical" evidence="1">
    <location>
        <begin position="6"/>
        <end position="27"/>
    </location>
</feature>
<evidence type="ECO:0000256" key="1">
    <source>
        <dbReference type="SAM" id="Phobius"/>
    </source>
</evidence>
<keyword evidence="4" id="KW-1185">Reference proteome</keyword>
<gene>
    <name evidence="3" type="ORF">K1X13_15465</name>
</gene>
<proteinExistence type="predicted"/>
<dbReference type="RefSeq" id="WP_221025897.1">
    <property type="nucleotide sequence ID" value="NZ_JAIEZQ010000002.1"/>
</dbReference>
<keyword evidence="1" id="KW-1133">Transmembrane helix</keyword>
<sequence length="184" mass="19913">MSDSGLGDVWLPVAIMFGVLLLAYLGMWRGWRRRAGRHDLPDLVPAPPVADLPPARLQSGARYFGTTTSGDWLDRVVARGLGARSTARLSLSAEGLDVIRLAGSFRIPADALRGARHDQGIAGKVVPPHGLLVVTWQHGDHLLDTGFRLTEPATTGDDRTGRGLTETHNTWIRSISKIAKEHSA</sequence>
<organism evidence="3 4">
    <name type="scientific">Nocardioides jiangsuensis</name>
    <dbReference type="NCBI Taxonomy" id="2866161"/>
    <lineage>
        <taxon>Bacteria</taxon>
        <taxon>Bacillati</taxon>
        <taxon>Actinomycetota</taxon>
        <taxon>Actinomycetes</taxon>
        <taxon>Propionibacteriales</taxon>
        <taxon>Nocardioidaceae</taxon>
        <taxon>Nocardioides</taxon>
    </lineage>
</organism>
<evidence type="ECO:0000313" key="4">
    <source>
        <dbReference type="Proteomes" id="UP000754710"/>
    </source>
</evidence>
<reference evidence="3 4" key="1">
    <citation type="submission" date="2021-08" db="EMBL/GenBank/DDBJ databases">
        <title>Nocardioides bacterium WL0053 sp. nov., isolated from the sediment.</title>
        <authorList>
            <person name="Wang L."/>
            <person name="Zhang D."/>
            <person name="Zhang A."/>
        </authorList>
    </citation>
    <scope>NUCLEOTIDE SEQUENCE [LARGE SCALE GENOMIC DNA]</scope>
    <source>
        <strain evidence="3 4">WL0053</strain>
    </source>
</reference>
<protein>
    <recommendedName>
        <fullName evidence="2">PH domain-containing protein</fullName>
    </recommendedName>
</protein>
<accession>A0ABS7RMG3</accession>
<dbReference type="Pfam" id="PF25362">
    <property type="entry name" value="bPH_11"/>
    <property type="match status" value="1"/>
</dbReference>